<dbReference type="GO" id="GO:0048312">
    <property type="term" value="P:intracellular distribution of mitochondria"/>
    <property type="evidence" value="ECO:0007669"/>
    <property type="project" value="TreeGrafter"/>
</dbReference>
<dbReference type="GO" id="GO:0000266">
    <property type="term" value="P:mitochondrial fission"/>
    <property type="evidence" value="ECO:0007669"/>
    <property type="project" value="TreeGrafter"/>
</dbReference>
<name>A0A0R3WQH0_HYDTA</name>
<dbReference type="Gene3D" id="1.20.120.1240">
    <property type="entry name" value="Dynamin, middle domain"/>
    <property type="match status" value="1"/>
</dbReference>
<dbReference type="STRING" id="6205.A0A0R3WQH0"/>
<dbReference type="Pfam" id="PF01031">
    <property type="entry name" value="Dynamin_M"/>
    <property type="match status" value="1"/>
</dbReference>
<reference evidence="3" key="1">
    <citation type="submission" date="2017-02" db="UniProtKB">
        <authorList>
            <consortium name="WormBaseParasite"/>
        </authorList>
    </citation>
    <scope>IDENTIFICATION</scope>
</reference>
<dbReference type="InterPro" id="IPR022812">
    <property type="entry name" value="Dynamin"/>
</dbReference>
<feature type="region of interest" description="Disordered" evidence="1">
    <location>
        <begin position="192"/>
        <end position="234"/>
    </location>
</feature>
<dbReference type="GO" id="GO:0005739">
    <property type="term" value="C:mitochondrion"/>
    <property type="evidence" value="ECO:0007669"/>
    <property type="project" value="TreeGrafter"/>
</dbReference>
<dbReference type="GO" id="GO:0016559">
    <property type="term" value="P:peroxisome fission"/>
    <property type="evidence" value="ECO:0007669"/>
    <property type="project" value="TreeGrafter"/>
</dbReference>
<accession>A0A0R3WQH0</accession>
<proteinExistence type="predicted"/>
<dbReference type="GO" id="GO:0006897">
    <property type="term" value="P:endocytosis"/>
    <property type="evidence" value="ECO:0007669"/>
    <property type="project" value="TreeGrafter"/>
</dbReference>
<dbReference type="WBParaSite" id="TTAC_0000301001-mRNA-1">
    <property type="protein sequence ID" value="TTAC_0000301001-mRNA-1"/>
    <property type="gene ID" value="TTAC_0000301001"/>
</dbReference>
<dbReference type="FunFam" id="1.20.120.1240:FF:000001">
    <property type="entry name" value="Dynamin 1 like"/>
    <property type="match status" value="1"/>
</dbReference>
<sequence>LLLQIITRFNTAYCNTIDGVSKDIETSELCGGARICYIFHEIFYSTLGRIDPLGGLNTLDILTAIRNSTGPRPALFVPEVAFELLVKRQIRRLEEPSLRCVELVHEEMQRIIQHCGTQQEMYRFPNLHERIVDVVTSLLRRRLQPTNEMVTNLVAIELAYINTRHPDFTEELMLHRQQAPPGLNNLTLNEASSQVQAGKRTKQLATERRSSAAPVQRSSDALQEADSSDSANPSGFHATPDIVCLFKLSNQHRYLV</sequence>
<dbReference type="GO" id="GO:0005874">
    <property type="term" value="C:microtubule"/>
    <property type="evidence" value="ECO:0007669"/>
    <property type="project" value="TreeGrafter"/>
</dbReference>
<evidence type="ECO:0000259" key="2">
    <source>
        <dbReference type="Pfam" id="PF01031"/>
    </source>
</evidence>
<dbReference type="GO" id="GO:0003924">
    <property type="term" value="F:GTPase activity"/>
    <property type="evidence" value="ECO:0007669"/>
    <property type="project" value="TreeGrafter"/>
</dbReference>
<feature type="domain" description="Dynamin stalk" evidence="2">
    <location>
        <begin position="1"/>
        <end position="172"/>
    </location>
</feature>
<protein>
    <submittedName>
        <fullName evidence="3">Dynamin_M domain-containing protein</fullName>
    </submittedName>
</protein>
<organism evidence="3">
    <name type="scientific">Hydatigena taeniaeformis</name>
    <name type="common">Feline tapeworm</name>
    <name type="synonym">Taenia taeniaeformis</name>
    <dbReference type="NCBI Taxonomy" id="6205"/>
    <lineage>
        <taxon>Eukaryota</taxon>
        <taxon>Metazoa</taxon>
        <taxon>Spiralia</taxon>
        <taxon>Lophotrochozoa</taxon>
        <taxon>Platyhelminthes</taxon>
        <taxon>Cestoda</taxon>
        <taxon>Eucestoda</taxon>
        <taxon>Cyclophyllidea</taxon>
        <taxon>Taeniidae</taxon>
        <taxon>Hydatigera</taxon>
    </lineage>
</organism>
<dbReference type="PANTHER" id="PTHR11566">
    <property type="entry name" value="DYNAMIN"/>
    <property type="match status" value="1"/>
</dbReference>
<dbReference type="InterPro" id="IPR000375">
    <property type="entry name" value="Dynamin_stalk"/>
</dbReference>
<evidence type="ECO:0000313" key="3">
    <source>
        <dbReference type="WBParaSite" id="TTAC_0000301001-mRNA-1"/>
    </source>
</evidence>
<dbReference type="GO" id="GO:0008017">
    <property type="term" value="F:microtubule binding"/>
    <property type="evidence" value="ECO:0007669"/>
    <property type="project" value="TreeGrafter"/>
</dbReference>
<dbReference type="GO" id="GO:0016020">
    <property type="term" value="C:membrane"/>
    <property type="evidence" value="ECO:0007669"/>
    <property type="project" value="TreeGrafter"/>
</dbReference>
<evidence type="ECO:0000256" key="1">
    <source>
        <dbReference type="SAM" id="MobiDB-lite"/>
    </source>
</evidence>
<dbReference type="AlphaFoldDB" id="A0A0R3WQH0"/>
<dbReference type="PANTHER" id="PTHR11566:SF21">
    <property type="entry name" value="DYNAMIN RELATED PROTEIN 1, ISOFORM A"/>
    <property type="match status" value="1"/>
</dbReference>